<dbReference type="RefSeq" id="WP_378271098.1">
    <property type="nucleotide sequence ID" value="NZ_JBHUKR010000025.1"/>
</dbReference>
<keyword evidence="3" id="KW-1185">Reference proteome</keyword>
<comment type="caution">
    <text evidence="2">The sequence shown here is derived from an EMBL/GenBank/DDBJ whole genome shotgun (WGS) entry which is preliminary data.</text>
</comment>
<protein>
    <recommendedName>
        <fullName evidence="4">YbaB/EbfC DNA-binding family protein</fullName>
    </recommendedName>
</protein>
<name>A0ABW5G8U9_9PSEU</name>
<accession>A0ABW5G8U9</accession>
<organism evidence="2 3">
    <name type="scientific">Amycolatopsis pigmentata</name>
    <dbReference type="NCBI Taxonomy" id="450801"/>
    <lineage>
        <taxon>Bacteria</taxon>
        <taxon>Bacillati</taxon>
        <taxon>Actinomycetota</taxon>
        <taxon>Actinomycetes</taxon>
        <taxon>Pseudonocardiales</taxon>
        <taxon>Pseudonocardiaceae</taxon>
        <taxon>Amycolatopsis</taxon>
    </lineage>
</organism>
<proteinExistence type="predicted"/>
<dbReference type="Proteomes" id="UP001597417">
    <property type="component" value="Unassembled WGS sequence"/>
</dbReference>
<reference evidence="3" key="1">
    <citation type="journal article" date="2019" name="Int. J. Syst. Evol. Microbiol.">
        <title>The Global Catalogue of Microorganisms (GCM) 10K type strain sequencing project: providing services to taxonomists for standard genome sequencing and annotation.</title>
        <authorList>
            <consortium name="The Broad Institute Genomics Platform"/>
            <consortium name="The Broad Institute Genome Sequencing Center for Infectious Disease"/>
            <person name="Wu L."/>
            <person name="Ma J."/>
        </authorList>
    </citation>
    <scope>NUCLEOTIDE SEQUENCE [LARGE SCALE GENOMIC DNA]</scope>
    <source>
        <strain evidence="3">CGMCC 4.7645</strain>
    </source>
</reference>
<evidence type="ECO:0000256" key="1">
    <source>
        <dbReference type="SAM" id="MobiDB-lite"/>
    </source>
</evidence>
<feature type="region of interest" description="Disordered" evidence="1">
    <location>
        <begin position="94"/>
        <end position="115"/>
    </location>
</feature>
<gene>
    <name evidence="2" type="ORF">ACFSXZ_38040</name>
</gene>
<evidence type="ECO:0000313" key="2">
    <source>
        <dbReference type="EMBL" id="MFD2422147.1"/>
    </source>
</evidence>
<dbReference type="EMBL" id="JBHUKR010000025">
    <property type="protein sequence ID" value="MFD2422147.1"/>
    <property type="molecule type" value="Genomic_DNA"/>
</dbReference>
<sequence length="232" mass="25190">MDGDRWGFEEAEDWEYEQLNTKSAPKPAEEPTEAFVGQDSGRVVAVLVSPDGEVMQVKLSPVWRQSVEPWDLPGRVRSAANAATMRALASSVERFDSTAPVTPVEPQAGAEESSLTSLDVQRLLDAVSEELDQFTERLAEVVDHRAQVQSAGGHVQGSAQRGQVLSLDIDPNWAGQARHSEIETELLEVLRGLHDRSAPGELAAGPSGSAISELMDLAADPRRLMRRLGMPD</sequence>
<evidence type="ECO:0000313" key="3">
    <source>
        <dbReference type="Proteomes" id="UP001597417"/>
    </source>
</evidence>
<evidence type="ECO:0008006" key="4">
    <source>
        <dbReference type="Google" id="ProtNLM"/>
    </source>
</evidence>